<feature type="transmembrane region" description="Helical" evidence="1">
    <location>
        <begin position="55"/>
        <end position="79"/>
    </location>
</feature>
<evidence type="ECO:0000259" key="2">
    <source>
        <dbReference type="Pfam" id="PF20152"/>
    </source>
</evidence>
<dbReference type="AlphaFoldDB" id="A0A9P5N557"/>
<feature type="transmembrane region" description="Helical" evidence="1">
    <location>
        <begin position="26"/>
        <end position="43"/>
    </location>
</feature>
<keyword evidence="1" id="KW-1133">Transmembrane helix</keyword>
<evidence type="ECO:0000256" key="1">
    <source>
        <dbReference type="SAM" id="Phobius"/>
    </source>
</evidence>
<keyword evidence="1" id="KW-0812">Transmembrane</keyword>
<feature type="transmembrane region" description="Helical" evidence="1">
    <location>
        <begin position="131"/>
        <end position="154"/>
    </location>
</feature>
<feature type="domain" description="DUF6534" evidence="2">
    <location>
        <begin position="181"/>
        <end position="263"/>
    </location>
</feature>
<keyword evidence="1" id="KW-0472">Membrane</keyword>
<feature type="transmembrane region" description="Helical" evidence="1">
    <location>
        <begin position="99"/>
        <end position="119"/>
    </location>
</feature>
<dbReference type="InterPro" id="IPR045339">
    <property type="entry name" value="DUF6534"/>
</dbReference>
<accession>A0A9P5N557</accession>
<dbReference type="PANTHER" id="PTHR40465">
    <property type="entry name" value="CHROMOSOME 1, WHOLE GENOME SHOTGUN SEQUENCE"/>
    <property type="match status" value="1"/>
</dbReference>
<reference evidence="3" key="1">
    <citation type="submission" date="2019-10" db="EMBL/GenBank/DDBJ databases">
        <authorList>
            <consortium name="DOE Joint Genome Institute"/>
            <person name="Kuo A."/>
            <person name="Miyauchi S."/>
            <person name="Kiss E."/>
            <person name="Drula E."/>
            <person name="Kohler A."/>
            <person name="Sanchez-Garcia M."/>
            <person name="Andreopoulos B."/>
            <person name="Barry K.W."/>
            <person name="Bonito G."/>
            <person name="Buee M."/>
            <person name="Carver A."/>
            <person name="Chen C."/>
            <person name="Cichocki N."/>
            <person name="Clum A."/>
            <person name="Culley D."/>
            <person name="Crous P.W."/>
            <person name="Fauchery L."/>
            <person name="Girlanda M."/>
            <person name="Hayes R."/>
            <person name="Keri Z."/>
            <person name="LaButti K."/>
            <person name="Lipzen A."/>
            <person name="Lombard V."/>
            <person name="Magnuson J."/>
            <person name="Maillard F."/>
            <person name="Morin E."/>
            <person name="Murat C."/>
            <person name="Nolan M."/>
            <person name="Ohm R."/>
            <person name="Pangilinan J."/>
            <person name="Pereira M."/>
            <person name="Perotto S."/>
            <person name="Peter M."/>
            <person name="Riley R."/>
            <person name="Sitrit Y."/>
            <person name="Stielow B."/>
            <person name="Szollosi G."/>
            <person name="Zifcakova L."/>
            <person name="Stursova M."/>
            <person name="Spatafora J.W."/>
            <person name="Tedersoo L."/>
            <person name="Vaario L.-M."/>
            <person name="Yamada A."/>
            <person name="Yan M."/>
            <person name="Wang P."/>
            <person name="Xu J."/>
            <person name="Bruns T."/>
            <person name="Baldrian P."/>
            <person name="Vilgalys R."/>
            <person name="Henrissat B."/>
            <person name="Grigoriev I.V."/>
            <person name="Hibbett D."/>
            <person name="Nagy L.G."/>
            <person name="Martin F.M."/>
        </authorList>
    </citation>
    <scope>NUCLEOTIDE SEQUENCE</scope>
    <source>
        <strain evidence="3">Prilba</strain>
    </source>
</reference>
<dbReference type="OrthoDB" id="2953893at2759"/>
<dbReference type="EMBL" id="WHVB01000001">
    <property type="protein sequence ID" value="KAF8486822.1"/>
    <property type="molecule type" value="Genomic_DNA"/>
</dbReference>
<reference evidence="3" key="2">
    <citation type="journal article" date="2020" name="Nat. Commun.">
        <title>Large-scale genome sequencing of mycorrhizal fungi provides insights into the early evolution of symbiotic traits.</title>
        <authorList>
            <person name="Miyauchi S."/>
            <person name="Kiss E."/>
            <person name="Kuo A."/>
            <person name="Drula E."/>
            <person name="Kohler A."/>
            <person name="Sanchez-Garcia M."/>
            <person name="Morin E."/>
            <person name="Andreopoulos B."/>
            <person name="Barry K.W."/>
            <person name="Bonito G."/>
            <person name="Buee M."/>
            <person name="Carver A."/>
            <person name="Chen C."/>
            <person name="Cichocki N."/>
            <person name="Clum A."/>
            <person name="Culley D."/>
            <person name="Crous P.W."/>
            <person name="Fauchery L."/>
            <person name="Girlanda M."/>
            <person name="Hayes R.D."/>
            <person name="Keri Z."/>
            <person name="LaButti K."/>
            <person name="Lipzen A."/>
            <person name="Lombard V."/>
            <person name="Magnuson J."/>
            <person name="Maillard F."/>
            <person name="Murat C."/>
            <person name="Nolan M."/>
            <person name="Ohm R.A."/>
            <person name="Pangilinan J."/>
            <person name="Pereira M.F."/>
            <person name="Perotto S."/>
            <person name="Peter M."/>
            <person name="Pfister S."/>
            <person name="Riley R."/>
            <person name="Sitrit Y."/>
            <person name="Stielow J.B."/>
            <person name="Szollosi G."/>
            <person name="Zifcakova L."/>
            <person name="Stursova M."/>
            <person name="Spatafora J.W."/>
            <person name="Tedersoo L."/>
            <person name="Vaario L.M."/>
            <person name="Yamada A."/>
            <person name="Yan M."/>
            <person name="Wang P."/>
            <person name="Xu J."/>
            <person name="Bruns T."/>
            <person name="Baldrian P."/>
            <person name="Vilgalys R."/>
            <person name="Dunand C."/>
            <person name="Henrissat B."/>
            <person name="Grigoriev I.V."/>
            <person name="Hibbett D."/>
            <person name="Nagy L.G."/>
            <person name="Martin F.M."/>
        </authorList>
    </citation>
    <scope>NUCLEOTIDE SEQUENCE</scope>
    <source>
        <strain evidence="3">Prilba</strain>
    </source>
</reference>
<name>A0A9P5N557_9AGAM</name>
<proteinExistence type="predicted"/>
<dbReference type="Proteomes" id="UP000759537">
    <property type="component" value="Unassembled WGS sequence"/>
</dbReference>
<keyword evidence="4" id="KW-1185">Reference proteome</keyword>
<dbReference type="PANTHER" id="PTHR40465:SF1">
    <property type="entry name" value="DUF6534 DOMAIN-CONTAINING PROTEIN"/>
    <property type="match status" value="1"/>
</dbReference>
<dbReference type="Pfam" id="PF20152">
    <property type="entry name" value="DUF6534"/>
    <property type="match status" value="1"/>
</dbReference>
<sequence>MSSQDASSQDIPGIEEFTAPQLLGVVWNWFLYGVLIVQFYVYCYNFPRESRHIKLLVYSIFFLETVQMALSGADLYYWFSAGFDNGDQLVTPFASFFDLQILGSVVSLCVQLFFVFRIRVLGRLSKKRSRWLCVTICLLSVIGALGGFTAGIIAHVVNQFIIGPLLLILEMTQMVANTLSGLLIASEMLYHLRKIWVRDGNLSNHVLVSIVKLTVETNLVTTSVSIVSLVMIAVFPDEIYYLCPTYVLGKLYSNTLLVSLNNRISICESCDTRGKVFDCQVVSVPGGASSEATKDTIILEAEKPQEYFMKQPIAEA</sequence>
<gene>
    <name evidence="3" type="ORF">DFH94DRAFT_700904</name>
</gene>
<organism evidence="3 4">
    <name type="scientific">Russula ochroleuca</name>
    <dbReference type="NCBI Taxonomy" id="152965"/>
    <lineage>
        <taxon>Eukaryota</taxon>
        <taxon>Fungi</taxon>
        <taxon>Dikarya</taxon>
        <taxon>Basidiomycota</taxon>
        <taxon>Agaricomycotina</taxon>
        <taxon>Agaricomycetes</taxon>
        <taxon>Russulales</taxon>
        <taxon>Russulaceae</taxon>
        <taxon>Russula</taxon>
    </lineage>
</organism>
<evidence type="ECO:0000313" key="3">
    <source>
        <dbReference type="EMBL" id="KAF8486822.1"/>
    </source>
</evidence>
<comment type="caution">
    <text evidence="3">The sequence shown here is derived from an EMBL/GenBank/DDBJ whole genome shotgun (WGS) entry which is preliminary data.</text>
</comment>
<protein>
    <recommendedName>
        <fullName evidence="2">DUF6534 domain-containing protein</fullName>
    </recommendedName>
</protein>
<feature type="transmembrane region" description="Helical" evidence="1">
    <location>
        <begin position="160"/>
        <end position="185"/>
    </location>
</feature>
<evidence type="ECO:0000313" key="4">
    <source>
        <dbReference type="Proteomes" id="UP000759537"/>
    </source>
</evidence>